<dbReference type="Proteomes" id="UP000317893">
    <property type="component" value="Unassembled WGS sequence"/>
</dbReference>
<feature type="domain" description="Beta-lactamase-related" evidence="2">
    <location>
        <begin position="45"/>
        <end position="341"/>
    </location>
</feature>
<gene>
    <name evidence="3" type="ORF">FB458_0050</name>
</gene>
<proteinExistence type="predicted"/>
<accession>A0A542DVQ0</accession>
<dbReference type="Pfam" id="PF00144">
    <property type="entry name" value="Beta-lactamase"/>
    <property type="match status" value="1"/>
</dbReference>
<dbReference type="GO" id="GO:0016787">
    <property type="term" value="F:hydrolase activity"/>
    <property type="evidence" value="ECO:0007669"/>
    <property type="project" value="UniProtKB-KW"/>
</dbReference>
<name>A0A542DVQ0_9MICO</name>
<dbReference type="EMBL" id="VFMN01000001">
    <property type="protein sequence ID" value="TQJ07004.1"/>
    <property type="molecule type" value="Genomic_DNA"/>
</dbReference>
<dbReference type="PANTHER" id="PTHR43283">
    <property type="entry name" value="BETA-LACTAMASE-RELATED"/>
    <property type="match status" value="1"/>
</dbReference>
<sequence>MSGVDLQRTVERLIALGGPGTHPAGAVAGLRTPAGSHVAATGWAVLPGETPGRPMSSDTLLDQASVTKVAVTTVLTMRQVAAGAIALEDPVGRYVGDVDAGVGAVTIEQLLTHTGGLRPWWPLYAETTDRDAAIRRVLALPLDRTPGTARVYSDLGMVVLGHVLERVTGVRLDRLFRDEVAEPLGLRARYGPVDPATAAAGADSDAYELAMVETNTPYDVPFDRHSFGGWRAGPVVGEANDGNAAHALGGVSGHAGLLASVGDLLRLGEALLTEELVPAPVLARFAEPSPVDPSQALGFRRGVVVDGEETTVLHHSGFTGTFVALVPAARAVVAGGATRLHGVVGPLPPAGTAATLPATLSGDEIQAVLLGALTSALATPSTTGAPR</sequence>
<evidence type="ECO:0000313" key="3">
    <source>
        <dbReference type="EMBL" id="TQJ07004.1"/>
    </source>
</evidence>
<dbReference type="OrthoDB" id="4281716at2"/>
<dbReference type="InterPro" id="IPR001466">
    <property type="entry name" value="Beta-lactam-related"/>
</dbReference>
<evidence type="ECO:0000313" key="4">
    <source>
        <dbReference type="Proteomes" id="UP000317893"/>
    </source>
</evidence>
<dbReference type="AlphaFoldDB" id="A0A542DVQ0"/>
<keyword evidence="4" id="KW-1185">Reference proteome</keyword>
<dbReference type="InterPro" id="IPR012338">
    <property type="entry name" value="Beta-lactam/transpept-like"/>
</dbReference>
<dbReference type="SUPFAM" id="SSF56601">
    <property type="entry name" value="beta-lactamase/transpeptidase-like"/>
    <property type="match status" value="1"/>
</dbReference>
<evidence type="ECO:0000259" key="2">
    <source>
        <dbReference type="Pfam" id="PF00144"/>
    </source>
</evidence>
<dbReference type="PANTHER" id="PTHR43283:SF11">
    <property type="entry name" value="BETA-LACTAMASE-RELATED DOMAIN-CONTAINING PROTEIN"/>
    <property type="match status" value="1"/>
</dbReference>
<dbReference type="Gene3D" id="3.40.710.10">
    <property type="entry name" value="DD-peptidase/beta-lactamase superfamily"/>
    <property type="match status" value="1"/>
</dbReference>
<reference evidence="3 4" key="1">
    <citation type="submission" date="2019-06" db="EMBL/GenBank/DDBJ databases">
        <title>Sequencing the genomes of 1000 actinobacteria strains.</title>
        <authorList>
            <person name="Klenk H.-P."/>
        </authorList>
    </citation>
    <scope>NUCLEOTIDE SEQUENCE [LARGE SCALE GENOMIC DNA]</scope>
    <source>
        <strain evidence="3 4">DSM 18607</strain>
    </source>
</reference>
<organism evidence="3 4">
    <name type="scientific">Lapillicoccus jejuensis</name>
    <dbReference type="NCBI Taxonomy" id="402171"/>
    <lineage>
        <taxon>Bacteria</taxon>
        <taxon>Bacillati</taxon>
        <taxon>Actinomycetota</taxon>
        <taxon>Actinomycetes</taxon>
        <taxon>Micrococcales</taxon>
        <taxon>Intrasporangiaceae</taxon>
        <taxon>Lapillicoccus</taxon>
    </lineage>
</organism>
<evidence type="ECO:0000256" key="1">
    <source>
        <dbReference type="ARBA" id="ARBA00022801"/>
    </source>
</evidence>
<comment type="caution">
    <text evidence="3">The sequence shown here is derived from an EMBL/GenBank/DDBJ whole genome shotgun (WGS) entry which is preliminary data.</text>
</comment>
<protein>
    <submittedName>
        <fullName evidence="3">CubicO group peptidase (Beta-lactamase class C family)</fullName>
    </submittedName>
</protein>
<dbReference type="RefSeq" id="WP_141845752.1">
    <property type="nucleotide sequence ID" value="NZ_BAAAPR010000018.1"/>
</dbReference>
<keyword evidence="1" id="KW-0378">Hydrolase</keyword>
<dbReference type="InterPro" id="IPR050789">
    <property type="entry name" value="Diverse_Enzym_Activities"/>
</dbReference>